<evidence type="ECO:0000313" key="1">
    <source>
        <dbReference type="EMBL" id="KXH47985.1"/>
    </source>
</evidence>
<sequence length="137" mass="15023">MALRTSKGIFAVNSVVSALFYDLSTNNRERHRCGDVGGLGIVAPEEGVSEATDKIRAEPTTSISKLNLWSQRVIASPSDLTVSWTKMNFQTADVHRAALDGTIIHTSCIGCPAQRPWLGTRLQNTSDDQPLGRREQR</sequence>
<reference evidence="1 2" key="1">
    <citation type="submission" date="2014-02" db="EMBL/GenBank/DDBJ databases">
        <title>The genome sequence of Colletotrichum nymphaeae SA-01.</title>
        <authorList>
            <person name="Baroncelli R."/>
            <person name="Thon M.R."/>
        </authorList>
    </citation>
    <scope>NUCLEOTIDE SEQUENCE [LARGE SCALE GENOMIC DNA]</scope>
    <source>
        <strain evidence="1 2">SA-01</strain>
    </source>
</reference>
<proteinExistence type="predicted"/>
<comment type="caution">
    <text evidence="1">The sequence shown here is derived from an EMBL/GenBank/DDBJ whole genome shotgun (WGS) entry which is preliminary data.</text>
</comment>
<dbReference type="AlphaFoldDB" id="A0A135TIN1"/>
<protein>
    <submittedName>
        <fullName evidence="1">Uncharacterized protein</fullName>
    </submittedName>
</protein>
<dbReference type="EMBL" id="JEMN01001104">
    <property type="protein sequence ID" value="KXH47985.1"/>
    <property type="molecule type" value="Genomic_DNA"/>
</dbReference>
<keyword evidence="2" id="KW-1185">Reference proteome</keyword>
<gene>
    <name evidence="1" type="ORF">CNYM01_02573</name>
</gene>
<organism evidence="1 2">
    <name type="scientific">Colletotrichum nymphaeae SA-01</name>
    <dbReference type="NCBI Taxonomy" id="1460502"/>
    <lineage>
        <taxon>Eukaryota</taxon>
        <taxon>Fungi</taxon>
        <taxon>Dikarya</taxon>
        <taxon>Ascomycota</taxon>
        <taxon>Pezizomycotina</taxon>
        <taxon>Sordariomycetes</taxon>
        <taxon>Hypocreomycetidae</taxon>
        <taxon>Glomerellales</taxon>
        <taxon>Glomerellaceae</taxon>
        <taxon>Colletotrichum</taxon>
        <taxon>Colletotrichum acutatum species complex</taxon>
    </lineage>
</organism>
<evidence type="ECO:0000313" key="2">
    <source>
        <dbReference type="Proteomes" id="UP000070054"/>
    </source>
</evidence>
<accession>A0A135TIN1</accession>
<dbReference type="Proteomes" id="UP000070054">
    <property type="component" value="Unassembled WGS sequence"/>
</dbReference>
<name>A0A135TIN1_9PEZI</name>